<dbReference type="PANTHER" id="PTHR35455:SF1">
    <property type="entry name" value="AGAP005842-PA"/>
    <property type="match status" value="1"/>
</dbReference>
<gene>
    <name evidence="2" type="ORF">g.1759</name>
</gene>
<feature type="signal peptide" evidence="1">
    <location>
        <begin position="1"/>
        <end position="21"/>
    </location>
</feature>
<sequence length="110" mass="13261">MMRKVFFLYLIVCVYMKKMFCQKTNFVFPEYPYKETNKNEMAYREFESACEQSPNCTPLKGLDRVKCVRECISPTCYQHIYYRDQIEEGEIDVRLNSFKGCFIQRSGRTR</sequence>
<dbReference type="InterPro" id="IPR031985">
    <property type="entry name" value="DUF4787"/>
</dbReference>
<dbReference type="AlphaFoldDB" id="A0A1B6MJ43"/>
<dbReference type="PANTHER" id="PTHR35455">
    <property type="entry name" value="UNNAMED PRODUCT"/>
    <property type="match status" value="1"/>
</dbReference>
<accession>A0A1B6MJ43</accession>
<reference evidence="2" key="1">
    <citation type="submission" date="2015-11" db="EMBL/GenBank/DDBJ databases">
        <title>De novo transcriptome assembly of four potential Pierce s Disease insect vectors from Arizona vineyards.</title>
        <authorList>
            <person name="Tassone E.E."/>
        </authorList>
    </citation>
    <scope>NUCLEOTIDE SEQUENCE</scope>
</reference>
<feature type="chain" id="PRO_5008588300" evidence="1">
    <location>
        <begin position="22"/>
        <end position="110"/>
    </location>
</feature>
<dbReference type="EMBL" id="GEBQ01004000">
    <property type="protein sequence ID" value="JAT35977.1"/>
    <property type="molecule type" value="Transcribed_RNA"/>
</dbReference>
<dbReference type="Pfam" id="PF16029">
    <property type="entry name" value="DUF4787"/>
    <property type="match status" value="1"/>
</dbReference>
<evidence type="ECO:0000256" key="1">
    <source>
        <dbReference type="SAM" id="SignalP"/>
    </source>
</evidence>
<keyword evidence="1" id="KW-0732">Signal</keyword>
<organism evidence="2">
    <name type="scientific">Graphocephala atropunctata</name>
    <dbReference type="NCBI Taxonomy" id="36148"/>
    <lineage>
        <taxon>Eukaryota</taxon>
        <taxon>Metazoa</taxon>
        <taxon>Ecdysozoa</taxon>
        <taxon>Arthropoda</taxon>
        <taxon>Hexapoda</taxon>
        <taxon>Insecta</taxon>
        <taxon>Pterygota</taxon>
        <taxon>Neoptera</taxon>
        <taxon>Paraneoptera</taxon>
        <taxon>Hemiptera</taxon>
        <taxon>Auchenorrhyncha</taxon>
        <taxon>Membracoidea</taxon>
        <taxon>Cicadellidae</taxon>
        <taxon>Cicadellinae</taxon>
        <taxon>Cicadellini</taxon>
        <taxon>Graphocephala</taxon>
    </lineage>
</organism>
<protein>
    <submittedName>
        <fullName evidence="2">Uncharacterized protein</fullName>
    </submittedName>
</protein>
<proteinExistence type="predicted"/>
<evidence type="ECO:0000313" key="2">
    <source>
        <dbReference type="EMBL" id="JAT35977.1"/>
    </source>
</evidence>
<name>A0A1B6MJ43_9HEMI</name>